<dbReference type="AlphaFoldDB" id="A0A8J3FVM2"/>
<reference evidence="2" key="1">
    <citation type="journal article" date="2014" name="Int. J. Syst. Evol. Microbiol.">
        <title>Complete genome sequence of Corynebacterium casei LMG S-19264T (=DSM 44701T), isolated from a smear-ripened cheese.</title>
        <authorList>
            <consortium name="US DOE Joint Genome Institute (JGI-PGF)"/>
            <person name="Walter F."/>
            <person name="Albersmeier A."/>
            <person name="Kalinowski J."/>
            <person name="Ruckert C."/>
        </authorList>
    </citation>
    <scope>NUCLEOTIDE SEQUENCE</scope>
    <source>
        <strain evidence="2">CGMCC 4.5737</strain>
    </source>
</reference>
<protein>
    <submittedName>
        <fullName evidence="2">Uncharacterized protein</fullName>
    </submittedName>
</protein>
<feature type="signal peptide" evidence="1">
    <location>
        <begin position="1"/>
        <end position="30"/>
    </location>
</feature>
<feature type="chain" id="PRO_5035191419" evidence="1">
    <location>
        <begin position="31"/>
        <end position="134"/>
    </location>
</feature>
<dbReference type="Gene3D" id="2.60.20.30">
    <property type="match status" value="1"/>
</dbReference>
<proteinExistence type="predicted"/>
<dbReference type="EMBL" id="BMMK01000019">
    <property type="protein sequence ID" value="GGM64683.1"/>
    <property type="molecule type" value="Genomic_DNA"/>
</dbReference>
<evidence type="ECO:0000256" key="1">
    <source>
        <dbReference type="SAM" id="SignalP"/>
    </source>
</evidence>
<evidence type="ECO:0000313" key="2">
    <source>
        <dbReference type="EMBL" id="GGM64683.1"/>
    </source>
</evidence>
<accession>A0A8J3FVM2</accession>
<keyword evidence="3" id="KW-1185">Reference proteome</keyword>
<dbReference type="Proteomes" id="UP000637578">
    <property type="component" value="Unassembled WGS sequence"/>
</dbReference>
<gene>
    <name evidence="2" type="ORF">GCM10012275_39120</name>
</gene>
<organism evidence="2 3">
    <name type="scientific">Longimycelium tulufanense</name>
    <dbReference type="NCBI Taxonomy" id="907463"/>
    <lineage>
        <taxon>Bacteria</taxon>
        <taxon>Bacillati</taxon>
        <taxon>Actinomycetota</taxon>
        <taxon>Actinomycetes</taxon>
        <taxon>Pseudonocardiales</taxon>
        <taxon>Pseudonocardiaceae</taxon>
        <taxon>Longimycelium</taxon>
    </lineage>
</organism>
<dbReference type="InterPro" id="IPR015791">
    <property type="entry name" value="Antimic/Inh_G_crystallin-like"/>
</dbReference>
<keyword evidence="1" id="KW-0732">Signal</keyword>
<comment type="caution">
    <text evidence="2">The sequence shown here is derived from an EMBL/GenBank/DDBJ whole genome shotgun (WGS) entry which is preliminary data.</text>
</comment>
<sequence>MSLLKAHLRALFVGVATVAALLFAGLPAQAACTLGVDNPSTAARAEAGLLPIDTPLCGNRNDFLKLRTPKGHEFCFANAGSMGLAGIHINYLSAGNNKGALWVVNEGHCGGVFFEKWQVKHFHPPVSVAFVEIY</sequence>
<name>A0A8J3FVM2_9PSEU</name>
<evidence type="ECO:0000313" key="3">
    <source>
        <dbReference type="Proteomes" id="UP000637578"/>
    </source>
</evidence>
<dbReference type="RefSeq" id="WP_189059740.1">
    <property type="nucleotide sequence ID" value="NZ_BMMK01000019.1"/>
</dbReference>
<reference evidence="2" key="2">
    <citation type="submission" date="2020-09" db="EMBL/GenBank/DDBJ databases">
        <authorList>
            <person name="Sun Q."/>
            <person name="Zhou Y."/>
        </authorList>
    </citation>
    <scope>NUCLEOTIDE SEQUENCE</scope>
    <source>
        <strain evidence="2">CGMCC 4.5737</strain>
    </source>
</reference>